<evidence type="ECO:0000313" key="7">
    <source>
        <dbReference type="EMBL" id="SDK26673.1"/>
    </source>
</evidence>
<comment type="subcellular location">
    <subcellularLocation>
        <location evidence="1">Membrane</location>
        <topology evidence="1">Multi-pass membrane protein</topology>
    </subcellularLocation>
</comment>
<keyword evidence="4 6" id="KW-0472">Membrane</keyword>
<sequence>MFIFLGGFTASALFGDFDYLIKGILGLMAFDYLTGFIASAITGNLSSTKGFKGLLKKFVIIMVICSGHIADLMLQTQGNYVRDAFIYAYAALELISIAENAGRAGLPVPSFMKRVIAIFHEKEDLKKEKGA</sequence>
<evidence type="ECO:0000256" key="4">
    <source>
        <dbReference type="ARBA" id="ARBA00023136"/>
    </source>
</evidence>
<evidence type="ECO:0000313" key="8">
    <source>
        <dbReference type="Proteomes" id="UP000182836"/>
    </source>
</evidence>
<evidence type="ECO:0000256" key="2">
    <source>
        <dbReference type="ARBA" id="ARBA00022692"/>
    </source>
</evidence>
<evidence type="ECO:0000256" key="1">
    <source>
        <dbReference type="ARBA" id="ARBA00004141"/>
    </source>
</evidence>
<dbReference type="EMBL" id="FNED01000046">
    <property type="protein sequence ID" value="SDK26673.1"/>
    <property type="molecule type" value="Genomic_DNA"/>
</dbReference>
<feature type="transmembrane region" description="Helical" evidence="6">
    <location>
        <begin position="24"/>
        <end position="42"/>
    </location>
</feature>
<evidence type="ECO:0000256" key="3">
    <source>
        <dbReference type="ARBA" id="ARBA00022989"/>
    </source>
</evidence>
<proteinExistence type="inferred from homology"/>
<keyword evidence="2 6" id="KW-0812">Transmembrane</keyword>
<protein>
    <submittedName>
        <fullName evidence="7">Toxin secretion/phage lysis holin</fullName>
    </submittedName>
</protein>
<dbReference type="NCBIfam" id="TIGR01593">
    <property type="entry name" value="holin_tox_secr"/>
    <property type="match status" value="1"/>
</dbReference>
<dbReference type="InterPro" id="IPR006480">
    <property type="entry name" value="Phage_holin_4_1"/>
</dbReference>
<evidence type="ECO:0000256" key="5">
    <source>
        <dbReference type="ARBA" id="ARBA00023600"/>
    </source>
</evidence>
<keyword evidence="3 6" id="KW-1133">Transmembrane helix</keyword>
<dbReference type="AlphaFoldDB" id="A0A1G9AHE5"/>
<comment type="similarity">
    <text evidence="5">Belongs to the bacteriophage holin family. Cp-1 holin subfamily.</text>
</comment>
<dbReference type="Pfam" id="PF05105">
    <property type="entry name" value="Phage_holin_4_1"/>
    <property type="match status" value="1"/>
</dbReference>
<gene>
    <name evidence="7" type="ORF">SAMN04487909_14631</name>
</gene>
<name>A0A1G9AHE5_ANEMI</name>
<reference evidence="7 8" key="1">
    <citation type="submission" date="2016-10" db="EMBL/GenBank/DDBJ databases">
        <authorList>
            <person name="de Groot N.N."/>
        </authorList>
    </citation>
    <scope>NUCLEOTIDE SEQUENCE [LARGE SCALE GENOMIC DNA]</scope>
    <source>
        <strain evidence="7 8">DSM 2895</strain>
    </source>
</reference>
<dbReference type="GO" id="GO:0016020">
    <property type="term" value="C:membrane"/>
    <property type="evidence" value="ECO:0007669"/>
    <property type="project" value="UniProtKB-SubCell"/>
</dbReference>
<dbReference type="Proteomes" id="UP000182836">
    <property type="component" value="Unassembled WGS sequence"/>
</dbReference>
<accession>A0A1G9AHE5</accession>
<organism evidence="7 8">
    <name type="scientific">Aneurinibacillus migulanus</name>
    <name type="common">Bacillus migulanus</name>
    <dbReference type="NCBI Taxonomy" id="47500"/>
    <lineage>
        <taxon>Bacteria</taxon>
        <taxon>Bacillati</taxon>
        <taxon>Bacillota</taxon>
        <taxon>Bacilli</taxon>
        <taxon>Bacillales</taxon>
        <taxon>Paenibacillaceae</taxon>
        <taxon>Aneurinibacillus group</taxon>
        <taxon>Aneurinibacillus</taxon>
    </lineage>
</organism>
<evidence type="ECO:0000256" key="6">
    <source>
        <dbReference type="SAM" id="Phobius"/>
    </source>
</evidence>